<feature type="transmembrane region" description="Helical" evidence="8">
    <location>
        <begin position="31"/>
        <end position="51"/>
    </location>
</feature>
<dbReference type="GO" id="GO:0017038">
    <property type="term" value="P:protein import"/>
    <property type="evidence" value="ECO:0007669"/>
    <property type="project" value="TreeGrafter"/>
</dbReference>
<keyword evidence="11" id="KW-1185">Reference proteome</keyword>
<feature type="compositionally biased region" description="Polar residues" evidence="7">
    <location>
        <begin position="431"/>
        <end position="461"/>
    </location>
</feature>
<gene>
    <name evidence="10" type="ORF">Pla22_08930</name>
</gene>
<organism evidence="10 11">
    <name type="scientific">Rubripirellula amarantea</name>
    <dbReference type="NCBI Taxonomy" id="2527999"/>
    <lineage>
        <taxon>Bacteria</taxon>
        <taxon>Pseudomonadati</taxon>
        <taxon>Planctomycetota</taxon>
        <taxon>Planctomycetia</taxon>
        <taxon>Pirellulales</taxon>
        <taxon>Pirellulaceae</taxon>
        <taxon>Rubripirellula</taxon>
    </lineage>
</organism>
<feature type="transmembrane region" description="Helical" evidence="8">
    <location>
        <begin position="197"/>
        <end position="218"/>
    </location>
</feature>
<keyword evidence="5 8" id="KW-0472">Membrane</keyword>
<feature type="domain" description="MotA/TolQ/ExbB proton channel" evidence="9">
    <location>
        <begin position="165"/>
        <end position="263"/>
    </location>
</feature>
<name>A0A5C5WSY6_9BACT</name>
<accession>A0A5C5WSY6</accession>
<keyword evidence="6" id="KW-0653">Protein transport</keyword>
<evidence type="ECO:0000256" key="2">
    <source>
        <dbReference type="ARBA" id="ARBA00022475"/>
    </source>
</evidence>
<dbReference type="Pfam" id="PF01618">
    <property type="entry name" value="MotA_ExbB"/>
    <property type="match status" value="1"/>
</dbReference>
<comment type="subcellular location">
    <subcellularLocation>
        <location evidence="1">Cell membrane</location>
        <topology evidence="1">Multi-pass membrane protein</topology>
    </subcellularLocation>
    <subcellularLocation>
        <location evidence="6">Membrane</location>
        <topology evidence="6">Multi-pass membrane protein</topology>
    </subcellularLocation>
</comment>
<evidence type="ECO:0000313" key="11">
    <source>
        <dbReference type="Proteomes" id="UP000316598"/>
    </source>
</evidence>
<dbReference type="PANTHER" id="PTHR30625">
    <property type="entry name" value="PROTEIN TOLQ"/>
    <property type="match status" value="1"/>
</dbReference>
<sequence length="461" mass="50041">MNEANVIQAAEQQDSAGHSQSAQGYRMGNPAFAFGIGLVMASGVYAAIYAFSSFGATESLVAPLRRYFLGHPVAVAATILFCFALGTLIAKSWAVMVQNNFLNRIADDHLLPSLSDASSPAKQWLAQNDAGHVAKQWQASLSSLSQATRQSQLVRRLDEVLSRQSQRGSSKQLPDDLRELSSRDADAAHDSLGMVRIIVWAIPMLGFLGTVIGITQTLGGLDFTNGSAAVDNLKSGLYVAFDTTAVGLVLSVVAIFIQFPVERAEQQMLDTIDARIGRLVSANLPSDEASDNQTALIADLCRGVQAAVAESLENQAELWKNTIESAQNQWQSVHDHNNDKIVEAFKVSLVPALVQHSEVLSKSQDRFDSLAMIEQSLDKNLQMLARTTAAIEQNQDHRFQLRSETDQSMADAVRTLARAVDVLTRHMAKQEVSTHGTSHSKLNVESVSSTNTNQPSLRRAA</sequence>
<evidence type="ECO:0000256" key="5">
    <source>
        <dbReference type="ARBA" id="ARBA00023136"/>
    </source>
</evidence>
<dbReference type="AlphaFoldDB" id="A0A5C5WSY6"/>
<comment type="caution">
    <text evidence="10">The sequence shown here is derived from an EMBL/GenBank/DDBJ whole genome shotgun (WGS) entry which is preliminary data.</text>
</comment>
<keyword evidence="3 8" id="KW-0812">Transmembrane</keyword>
<proteinExistence type="inferred from homology"/>
<dbReference type="Proteomes" id="UP000316598">
    <property type="component" value="Unassembled WGS sequence"/>
</dbReference>
<feature type="region of interest" description="Disordered" evidence="7">
    <location>
        <begin position="428"/>
        <end position="461"/>
    </location>
</feature>
<feature type="transmembrane region" description="Helical" evidence="8">
    <location>
        <begin position="71"/>
        <end position="90"/>
    </location>
</feature>
<evidence type="ECO:0000256" key="4">
    <source>
        <dbReference type="ARBA" id="ARBA00022989"/>
    </source>
</evidence>
<protein>
    <submittedName>
        <fullName evidence="10">MotA/TolQ/ExbB proton channel family protein</fullName>
    </submittedName>
</protein>
<evidence type="ECO:0000256" key="6">
    <source>
        <dbReference type="RuleBase" id="RU004057"/>
    </source>
</evidence>
<reference evidence="10 11" key="1">
    <citation type="submission" date="2019-02" db="EMBL/GenBank/DDBJ databases">
        <title>Deep-cultivation of Planctomycetes and their phenomic and genomic characterization uncovers novel biology.</title>
        <authorList>
            <person name="Wiegand S."/>
            <person name="Jogler M."/>
            <person name="Boedeker C."/>
            <person name="Pinto D."/>
            <person name="Vollmers J."/>
            <person name="Rivas-Marin E."/>
            <person name="Kohn T."/>
            <person name="Peeters S.H."/>
            <person name="Heuer A."/>
            <person name="Rast P."/>
            <person name="Oberbeckmann S."/>
            <person name="Bunk B."/>
            <person name="Jeske O."/>
            <person name="Meyerdierks A."/>
            <person name="Storesund J.E."/>
            <person name="Kallscheuer N."/>
            <person name="Luecker S."/>
            <person name="Lage O.M."/>
            <person name="Pohl T."/>
            <person name="Merkel B.J."/>
            <person name="Hornburger P."/>
            <person name="Mueller R.-W."/>
            <person name="Bruemmer F."/>
            <person name="Labrenz M."/>
            <person name="Spormann A.M."/>
            <person name="Op Den Camp H."/>
            <person name="Overmann J."/>
            <person name="Amann R."/>
            <person name="Jetten M.S.M."/>
            <person name="Mascher T."/>
            <person name="Medema M.H."/>
            <person name="Devos D.P."/>
            <person name="Kaster A.-K."/>
            <person name="Ovreas L."/>
            <person name="Rohde M."/>
            <person name="Galperin M.Y."/>
            <person name="Jogler C."/>
        </authorList>
    </citation>
    <scope>NUCLEOTIDE SEQUENCE [LARGE SCALE GENOMIC DNA]</scope>
    <source>
        <strain evidence="10 11">Pla22</strain>
    </source>
</reference>
<dbReference type="RefSeq" id="WP_146513513.1">
    <property type="nucleotide sequence ID" value="NZ_SJPI01000001.1"/>
</dbReference>
<dbReference type="InterPro" id="IPR050790">
    <property type="entry name" value="ExbB/TolQ_transport"/>
</dbReference>
<keyword evidence="6" id="KW-0813">Transport</keyword>
<dbReference type="OrthoDB" id="230181at2"/>
<evidence type="ECO:0000256" key="1">
    <source>
        <dbReference type="ARBA" id="ARBA00004651"/>
    </source>
</evidence>
<evidence type="ECO:0000256" key="8">
    <source>
        <dbReference type="SAM" id="Phobius"/>
    </source>
</evidence>
<feature type="transmembrane region" description="Helical" evidence="8">
    <location>
        <begin position="238"/>
        <end position="259"/>
    </location>
</feature>
<keyword evidence="2" id="KW-1003">Cell membrane</keyword>
<comment type="similarity">
    <text evidence="6">Belongs to the exbB/tolQ family.</text>
</comment>
<dbReference type="PANTHER" id="PTHR30625:SF11">
    <property type="entry name" value="MOTA_TOLQ_EXBB PROTON CHANNEL DOMAIN-CONTAINING PROTEIN"/>
    <property type="match status" value="1"/>
</dbReference>
<evidence type="ECO:0000256" key="3">
    <source>
        <dbReference type="ARBA" id="ARBA00022692"/>
    </source>
</evidence>
<evidence type="ECO:0000256" key="7">
    <source>
        <dbReference type="SAM" id="MobiDB-lite"/>
    </source>
</evidence>
<evidence type="ECO:0000259" key="9">
    <source>
        <dbReference type="Pfam" id="PF01618"/>
    </source>
</evidence>
<keyword evidence="4 8" id="KW-1133">Transmembrane helix</keyword>
<evidence type="ECO:0000313" key="10">
    <source>
        <dbReference type="EMBL" id="TWT53265.1"/>
    </source>
</evidence>
<dbReference type="InterPro" id="IPR002898">
    <property type="entry name" value="MotA_ExbB_proton_chnl"/>
</dbReference>
<dbReference type="EMBL" id="SJPI01000001">
    <property type="protein sequence ID" value="TWT53265.1"/>
    <property type="molecule type" value="Genomic_DNA"/>
</dbReference>
<dbReference type="GO" id="GO:0005886">
    <property type="term" value="C:plasma membrane"/>
    <property type="evidence" value="ECO:0007669"/>
    <property type="project" value="UniProtKB-SubCell"/>
</dbReference>